<keyword evidence="4" id="KW-1185">Reference proteome</keyword>
<sequence>MPDEMVQDLLDDLAGQLGHGLFVDSVDGRLIAYSSQDTHPDPARVAAILARRVAPEIRRWQNRHGIARATAPVRLPANPGLGLRGRLCVPIRHGERRLGYLWLPDEALGTAALEAVAEAAAELARLLAGRTDERENLLRRLLAPDRPGTGARDRLADLDPSLLGSQVLVCAAVPISRGRERVPALSAAEFRRLATALPREHPECVGCFVTATHVAAVSRHHDPTAPARHTDPNTVNRHGDPDAASRHHDPDALARYGDRDTLFGRNDPAALDRALRVTVRRPFAVGVGDPAGFDVEAVRQAYKQARAAAEAAALDPALPRILHWSGAGPYRMLAETRPDPVLAPLERTGLLPTLETYLDLGCDVRRTAASLHLHRTTVYYRLDRIAALLGADLRDGLVRSHLHLALKARRLDRARVNGPRAT</sequence>
<dbReference type="PANTHER" id="PTHR33744:SF1">
    <property type="entry name" value="DNA-BINDING TRANSCRIPTIONAL ACTIVATOR ADER"/>
    <property type="match status" value="1"/>
</dbReference>
<dbReference type="InterPro" id="IPR042070">
    <property type="entry name" value="PucR_C-HTH_sf"/>
</dbReference>
<gene>
    <name evidence="3" type="ORF">ACFOY2_52255</name>
</gene>
<dbReference type="PANTHER" id="PTHR33744">
    <property type="entry name" value="CARBOHYDRATE DIACID REGULATOR"/>
    <property type="match status" value="1"/>
</dbReference>
<dbReference type="Pfam" id="PF13556">
    <property type="entry name" value="HTH_30"/>
    <property type="match status" value="1"/>
</dbReference>
<evidence type="ECO:0000259" key="2">
    <source>
        <dbReference type="Pfam" id="PF13556"/>
    </source>
</evidence>
<name>A0ABV8GSD1_9ACTN</name>
<feature type="domain" description="PucR C-terminal helix-turn-helix" evidence="2">
    <location>
        <begin position="350"/>
        <end position="408"/>
    </location>
</feature>
<dbReference type="Proteomes" id="UP001595851">
    <property type="component" value="Unassembled WGS sequence"/>
</dbReference>
<dbReference type="InterPro" id="IPR051448">
    <property type="entry name" value="CdaR-like_regulators"/>
</dbReference>
<dbReference type="RefSeq" id="WP_379535667.1">
    <property type="nucleotide sequence ID" value="NZ_JBHSBI010000051.1"/>
</dbReference>
<reference evidence="4" key="1">
    <citation type="journal article" date="2019" name="Int. J. Syst. Evol. Microbiol.">
        <title>The Global Catalogue of Microorganisms (GCM) 10K type strain sequencing project: providing services to taxonomists for standard genome sequencing and annotation.</title>
        <authorList>
            <consortium name="The Broad Institute Genomics Platform"/>
            <consortium name="The Broad Institute Genome Sequencing Center for Infectious Disease"/>
            <person name="Wu L."/>
            <person name="Ma J."/>
        </authorList>
    </citation>
    <scope>NUCLEOTIDE SEQUENCE [LARGE SCALE GENOMIC DNA]</scope>
    <source>
        <strain evidence="4">TBRC 1276</strain>
    </source>
</reference>
<protein>
    <submittedName>
        <fullName evidence="3">Helix-turn-helix domain-containing protein</fullName>
    </submittedName>
</protein>
<dbReference type="EMBL" id="JBHSBI010000051">
    <property type="protein sequence ID" value="MFC4015866.1"/>
    <property type="molecule type" value="Genomic_DNA"/>
</dbReference>
<evidence type="ECO:0000256" key="1">
    <source>
        <dbReference type="SAM" id="MobiDB-lite"/>
    </source>
</evidence>
<dbReference type="Gene3D" id="1.10.10.2840">
    <property type="entry name" value="PucR C-terminal helix-turn-helix domain"/>
    <property type="match status" value="1"/>
</dbReference>
<comment type="caution">
    <text evidence="3">The sequence shown here is derived from an EMBL/GenBank/DDBJ whole genome shotgun (WGS) entry which is preliminary data.</text>
</comment>
<evidence type="ECO:0000313" key="3">
    <source>
        <dbReference type="EMBL" id="MFC4015866.1"/>
    </source>
</evidence>
<accession>A0ABV8GSD1</accession>
<proteinExistence type="predicted"/>
<dbReference type="InterPro" id="IPR025736">
    <property type="entry name" value="PucR_C-HTH_dom"/>
</dbReference>
<feature type="region of interest" description="Disordered" evidence="1">
    <location>
        <begin position="220"/>
        <end position="251"/>
    </location>
</feature>
<evidence type="ECO:0000313" key="4">
    <source>
        <dbReference type="Proteomes" id="UP001595851"/>
    </source>
</evidence>
<organism evidence="3 4">
    <name type="scientific">Nonomuraea purpurea</name>
    <dbReference type="NCBI Taxonomy" id="1849276"/>
    <lineage>
        <taxon>Bacteria</taxon>
        <taxon>Bacillati</taxon>
        <taxon>Actinomycetota</taxon>
        <taxon>Actinomycetes</taxon>
        <taxon>Streptosporangiales</taxon>
        <taxon>Streptosporangiaceae</taxon>
        <taxon>Nonomuraea</taxon>
    </lineage>
</organism>